<dbReference type="SMART" id="SM00342">
    <property type="entry name" value="HTH_ARAC"/>
    <property type="match status" value="1"/>
</dbReference>
<evidence type="ECO:0000313" key="6">
    <source>
        <dbReference type="Proteomes" id="UP000092612"/>
    </source>
</evidence>
<dbReference type="PROSITE" id="PS01124">
    <property type="entry name" value="HTH_ARAC_FAMILY_2"/>
    <property type="match status" value="1"/>
</dbReference>
<evidence type="ECO:0000256" key="2">
    <source>
        <dbReference type="ARBA" id="ARBA00023125"/>
    </source>
</evidence>
<name>A0A1B8TTY8_9FLAO</name>
<evidence type="ECO:0000259" key="4">
    <source>
        <dbReference type="PROSITE" id="PS01124"/>
    </source>
</evidence>
<evidence type="ECO:0000256" key="3">
    <source>
        <dbReference type="ARBA" id="ARBA00023163"/>
    </source>
</evidence>
<dbReference type="RefSeq" id="WP_068361278.1">
    <property type="nucleotide sequence ID" value="NZ_CP019337.1"/>
</dbReference>
<dbReference type="GO" id="GO:0043565">
    <property type="term" value="F:sequence-specific DNA binding"/>
    <property type="evidence" value="ECO:0007669"/>
    <property type="project" value="InterPro"/>
</dbReference>
<keyword evidence="1" id="KW-0805">Transcription regulation</keyword>
<gene>
    <name evidence="5" type="ORF">LPB301_10465</name>
</gene>
<dbReference type="KEGG" id="prn:BW723_05245"/>
<proteinExistence type="predicted"/>
<keyword evidence="3" id="KW-0804">Transcription</keyword>
<accession>A0A1B8TTY8</accession>
<dbReference type="InterPro" id="IPR018060">
    <property type="entry name" value="HTH_AraC"/>
</dbReference>
<dbReference type="AlphaFoldDB" id="A0A1B8TTY8"/>
<dbReference type="Gene3D" id="1.10.10.60">
    <property type="entry name" value="Homeodomain-like"/>
    <property type="match status" value="1"/>
</dbReference>
<dbReference type="STRING" id="996801.BW723_05245"/>
<dbReference type="PANTHER" id="PTHR43280">
    <property type="entry name" value="ARAC-FAMILY TRANSCRIPTIONAL REGULATOR"/>
    <property type="match status" value="1"/>
</dbReference>
<dbReference type="Pfam" id="PF12833">
    <property type="entry name" value="HTH_18"/>
    <property type="match status" value="1"/>
</dbReference>
<dbReference type="InterPro" id="IPR009057">
    <property type="entry name" value="Homeodomain-like_sf"/>
</dbReference>
<dbReference type="SUPFAM" id="SSF46689">
    <property type="entry name" value="Homeodomain-like"/>
    <property type="match status" value="1"/>
</dbReference>
<keyword evidence="6" id="KW-1185">Reference proteome</keyword>
<dbReference type="InterPro" id="IPR003313">
    <property type="entry name" value="AraC-bd"/>
</dbReference>
<keyword evidence="2" id="KW-0238">DNA-binding</keyword>
<evidence type="ECO:0000313" key="5">
    <source>
        <dbReference type="EMBL" id="OBY63246.1"/>
    </source>
</evidence>
<evidence type="ECO:0000256" key="1">
    <source>
        <dbReference type="ARBA" id="ARBA00023015"/>
    </source>
</evidence>
<feature type="domain" description="HTH araC/xylS-type" evidence="4">
    <location>
        <begin position="190"/>
        <end position="288"/>
    </location>
</feature>
<sequence length="291" mass="34355">MPTTSLLVNYGLNFSISNFKIVRLEDLLDSEMVNSITQNHKVNSYILIFITDNNGKHSVDYTDYEYTKGTILAIRKNNIHHFYNNNKVKGYFLIFKDEFLNSYLNQIEVSKTIQMFNELLVSPKTQSIEDEFEEVIFLLKQIEKEFTERSDEYSLKIIRSLLHILITLIHRIKSRGYNKVQLSNYLKEFIKFQGLLETHYSKSKKVNYYANLLGFSTKKLNTIVQYIADKPVKPFIDDLVIVKAKSFLLHTNLSVKEVAFKLGFKDPTNLYKYFRKHTKYTPEAFRKKYKV</sequence>
<protein>
    <recommendedName>
        <fullName evidence="4">HTH araC/xylS-type domain-containing protein</fullName>
    </recommendedName>
</protein>
<dbReference type="Pfam" id="PF02311">
    <property type="entry name" value="AraC_binding"/>
    <property type="match status" value="1"/>
</dbReference>
<dbReference type="EMBL" id="LSFL01000035">
    <property type="protein sequence ID" value="OBY63246.1"/>
    <property type="molecule type" value="Genomic_DNA"/>
</dbReference>
<organism evidence="5 6">
    <name type="scientific">Polaribacter reichenbachii</name>
    <dbReference type="NCBI Taxonomy" id="996801"/>
    <lineage>
        <taxon>Bacteria</taxon>
        <taxon>Pseudomonadati</taxon>
        <taxon>Bacteroidota</taxon>
        <taxon>Flavobacteriia</taxon>
        <taxon>Flavobacteriales</taxon>
        <taxon>Flavobacteriaceae</taxon>
    </lineage>
</organism>
<reference evidence="6" key="1">
    <citation type="submission" date="2016-02" db="EMBL/GenBank/DDBJ databases">
        <title>Paenibacillus sp. LPB0068, isolated from Crassostrea gigas.</title>
        <authorList>
            <person name="Shin S.-K."/>
            <person name="Yi H."/>
        </authorList>
    </citation>
    <scope>NUCLEOTIDE SEQUENCE [LARGE SCALE GENOMIC DNA]</scope>
    <source>
        <strain evidence="6">KCTC 23969</strain>
    </source>
</reference>
<dbReference type="SUPFAM" id="SSF51215">
    <property type="entry name" value="Regulatory protein AraC"/>
    <property type="match status" value="1"/>
</dbReference>
<dbReference type="OrthoDB" id="1096411at2"/>
<dbReference type="PANTHER" id="PTHR43280:SF32">
    <property type="entry name" value="TRANSCRIPTIONAL REGULATORY PROTEIN"/>
    <property type="match status" value="1"/>
</dbReference>
<dbReference type="Proteomes" id="UP000092612">
    <property type="component" value="Unassembled WGS sequence"/>
</dbReference>
<dbReference type="InterPro" id="IPR037923">
    <property type="entry name" value="HTH-like"/>
</dbReference>
<dbReference type="GO" id="GO:0003700">
    <property type="term" value="F:DNA-binding transcription factor activity"/>
    <property type="evidence" value="ECO:0007669"/>
    <property type="project" value="InterPro"/>
</dbReference>
<comment type="caution">
    <text evidence="5">The sequence shown here is derived from an EMBL/GenBank/DDBJ whole genome shotgun (WGS) entry which is preliminary data.</text>
</comment>